<organism evidence="2 3">
    <name type="scientific">Salicibibacter cibi</name>
    <dbReference type="NCBI Taxonomy" id="2743001"/>
    <lineage>
        <taxon>Bacteria</taxon>
        <taxon>Bacillati</taxon>
        <taxon>Bacillota</taxon>
        <taxon>Bacilli</taxon>
        <taxon>Bacillales</taxon>
        <taxon>Bacillaceae</taxon>
        <taxon>Salicibibacter</taxon>
    </lineage>
</organism>
<dbReference type="EMBL" id="CP054706">
    <property type="protein sequence ID" value="QQK81502.1"/>
    <property type="molecule type" value="Genomic_DNA"/>
</dbReference>
<name>A0A7T6ZDP7_9BACI</name>
<sequence length="277" mass="32857">MDQFHGHKQRDLELPIHRKRLMDHIENDLTQDENVKAIFYGGSIGSGHADIFSDIDLRIVVDGRKVQEYRDKKKERAHHWGNILFFEGYEHESFIIAHFDSFVKADIFYYKENELIPSVWLQDLHIVYDPYNIVNEVQLRSNQLHYQFGIEDLEAWRTKHYAFLHEAYRRAVRGEYYYAMHCMDCLRLSIVAGWYMEMGLQPNSFGDWAKIEGERSPLKKWQLELLQRWDSSGQLDKAIKVISDMKPEFERVNKHLSASIGTSAKEDLVKDVYRKIL</sequence>
<dbReference type="KEGG" id="scib:HUG20_17340"/>
<evidence type="ECO:0000313" key="2">
    <source>
        <dbReference type="EMBL" id="QQK81502.1"/>
    </source>
</evidence>
<protein>
    <submittedName>
        <fullName evidence="2">Nucleotidyltransferase domain-containing protein</fullName>
    </submittedName>
</protein>
<gene>
    <name evidence="2" type="ORF">HUG20_17340</name>
</gene>
<dbReference type="AlphaFoldDB" id="A0A7T6ZDP7"/>
<evidence type="ECO:0000259" key="1">
    <source>
        <dbReference type="Pfam" id="PF01909"/>
    </source>
</evidence>
<keyword evidence="2" id="KW-0808">Transferase</keyword>
<dbReference type="Pfam" id="PF01909">
    <property type="entry name" value="NTP_transf_2"/>
    <property type="match status" value="1"/>
</dbReference>
<reference evidence="2 3" key="1">
    <citation type="submission" date="2020-06" db="EMBL/GenBank/DDBJ databases">
        <title>Genomic analysis of Salicibibacter sp. NKC21-4.</title>
        <authorList>
            <person name="Oh Y.J."/>
        </authorList>
    </citation>
    <scope>NUCLEOTIDE SEQUENCE [LARGE SCALE GENOMIC DNA]</scope>
    <source>
        <strain evidence="2 3">NKC21-4</strain>
    </source>
</reference>
<accession>A0A7T6ZDP7</accession>
<dbReference type="RefSeq" id="WP_200085928.1">
    <property type="nucleotide sequence ID" value="NZ_CP054706.1"/>
</dbReference>
<proteinExistence type="predicted"/>
<dbReference type="Proteomes" id="UP000595349">
    <property type="component" value="Chromosome"/>
</dbReference>
<dbReference type="GO" id="GO:0016779">
    <property type="term" value="F:nucleotidyltransferase activity"/>
    <property type="evidence" value="ECO:0007669"/>
    <property type="project" value="InterPro"/>
</dbReference>
<dbReference type="Gene3D" id="3.30.460.10">
    <property type="entry name" value="Beta Polymerase, domain 2"/>
    <property type="match status" value="1"/>
</dbReference>
<evidence type="ECO:0000313" key="3">
    <source>
        <dbReference type="Proteomes" id="UP000595349"/>
    </source>
</evidence>
<dbReference type="InterPro" id="IPR002934">
    <property type="entry name" value="Polymerase_NTP_transf_dom"/>
</dbReference>
<dbReference type="SUPFAM" id="SSF81301">
    <property type="entry name" value="Nucleotidyltransferase"/>
    <property type="match status" value="1"/>
</dbReference>
<dbReference type="InterPro" id="IPR043519">
    <property type="entry name" value="NT_sf"/>
</dbReference>
<feature type="domain" description="Polymerase nucleotidyl transferase" evidence="1">
    <location>
        <begin position="25"/>
        <end position="75"/>
    </location>
</feature>
<keyword evidence="3" id="KW-1185">Reference proteome</keyword>